<organism evidence="2 3">
    <name type="scientific">Hoeflea ulvae</name>
    <dbReference type="NCBI Taxonomy" id="2983764"/>
    <lineage>
        <taxon>Bacteria</taxon>
        <taxon>Pseudomonadati</taxon>
        <taxon>Pseudomonadota</taxon>
        <taxon>Alphaproteobacteria</taxon>
        <taxon>Hyphomicrobiales</taxon>
        <taxon>Rhizobiaceae</taxon>
        <taxon>Hoeflea</taxon>
    </lineage>
</organism>
<keyword evidence="3" id="KW-1185">Reference proteome</keyword>
<dbReference type="Proteomes" id="UP001081283">
    <property type="component" value="Unassembled WGS sequence"/>
</dbReference>
<dbReference type="InterPro" id="IPR006059">
    <property type="entry name" value="SBP"/>
</dbReference>
<dbReference type="SUPFAM" id="SSF53850">
    <property type="entry name" value="Periplasmic binding protein-like II"/>
    <property type="match status" value="1"/>
</dbReference>
<protein>
    <submittedName>
        <fullName evidence="2">Extracellular solute-binding protein</fullName>
    </submittedName>
</protein>
<name>A0ABT3YKB7_9HYPH</name>
<dbReference type="EMBL" id="JAOVZQ010000001">
    <property type="protein sequence ID" value="MCY0096339.1"/>
    <property type="molecule type" value="Genomic_DNA"/>
</dbReference>
<evidence type="ECO:0000313" key="3">
    <source>
        <dbReference type="Proteomes" id="UP001081283"/>
    </source>
</evidence>
<sequence length="382" mass="42305">MADLVVLKGMTWSDPRGYDPVVAAAREFGKLHPGVSIEWDKRSLQGFETTPVEELAAQYDLMVIDHPHVGSVADRGCLLPLETHASENALAELANQSVGRSFQSYFLHGHQWALPIDAATQVQAHRADLSPRVNSWAEVIRKAEHGHVIWPLRSPHVLMNFYTLTANIGRPCATSFGDLIDPETGRHALEQLRAVSRHMDEAFYKMDPIAVLDELSSSDRYHLAPLVYLYKGYANEGYRKHRIHFTDMPVLGRNGPLGSALGGTGMAISAKTVHPELCTEFALWVAGAACQRGLYVEANGQPGNALAWSDPAVNAATLDAYFNTRLTHETAWLRPRHDGYMQFQEEGSEIVAEALRGRIEPDRAVAQLNERFRASFANGDQS</sequence>
<dbReference type="Pfam" id="PF13416">
    <property type="entry name" value="SBP_bac_8"/>
    <property type="match status" value="1"/>
</dbReference>
<keyword evidence="1" id="KW-0574">Periplasm</keyword>
<evidence type="ECO:0000256" key="1">
    <source>
        <dbReference type="ARBA" id="ARBA00022764"/>
    </source>
</evidence>
<gene>
    <name evidence="2" type="ORF">OEG82_20325</name>
</gene>
<accession>A0ABT3YKB7</accession>
<proteinExistence type="predicted"/>
<dbReference type="RefSeq" id="WP_267614172.1">
    <property type="nucleotide sequence ID" value="NZ_JAOVZQ010000001.1"/>
</dbReference>
<dbReference type="Gene3D" id="3.40.190.10">
    <property type="entry name" value="Periplasmic binding protein-like II"/>
    <property type="match status" value="3"/>
</dbReference>
<evidence type="ECO:0000313" key="2">
    <source>
        <dbReference type="EMBL" id="MCY0096339.1"/>
    </source>
</evidence>
<reference evidence="2" key="1">
    <citation type="submission" date="2022-10" db="EMBL/GenBank/DDBJ databases">
        <title>Hoeflea sp. J2-29, isolated from marine algae.</title>
        <authorList>
            <person name="Kristyanto S."/>
            <person name="Kim J.M."/>
            <person name="Jeon C.O."/>
        </authorList>
    </citation>
    <scope>NUCLEOTIDE SEQUENCE</scope>
    <source>
        <strain evidence="2">J2-29</strain>
    </source>
</reference>
<comment type="caution">
    <text evidence="2">The sequence shown here is derived from an EMBL/GenBank/DDBJ whole genome shotgun (WGS) entry which is preliminary data.</text>
</comment>